<reference evidence="2 3" key="1">
    <citation type="submission" date="2021-04" db="EMBL/GenBank/DDBJ databases">
        <authorList>
            <person name="Shkoporov A.N."/>
            <person name="Stockdale S.R."/>
            <person name="Guerin E."/>
            <person name="Ross R.P."/>
            <person name="Hill C."/>
        </authorList>
    </citation>
    <scope>NUCLEOTIDE SEQUENCE [LARGE SCALE GENOMIC DNA]</scope>
    <source>
        <strain evidence="3">cr44_1</strain>
    </source>
</reference>
<dbReference type="RefSeq" id="YP_010359462.1">
    <property type="nucleotide sequence ID" value="NC_062773.1"/>
</dbReference>
<sequence length="2280" mass="258337">MSTKCYNPIKGIDDVIASKIQGWNEYRVATLRGMYDESHSSPLDTSDLDRAVQDLISYRRDLGKMNAGSIKTASSNLSESYQKLKESFSAEERFNRINMISTMFSDRLDALQEANPSLSRKVICNGFVSNGKLVAGQFSVFEGVYNDLLEYYSEAVEEGDMDTANSYKKVLENWGALVSYARMRLRDTEELRLGDKIEYADDTNPDNYNDNKLSELYDASESRREAWQETSDMHSAFGSVGKQVRKLLGSIQRVENGEEVYDDLGFPIMLDPVKAHQSLIEILRGVTSERQMIGLLRNASNSQTWLQPVIEELENNDQLRTQFYVDFKKNFQPYSILLEEVKNGLRTFKTLILNRVNNSLSGQYLTSITLGKQVNPNTSVFNKDGSINWKNLQSLRELVKEYFPSKSVSIAPKFYNNKETSWQEKKGVLIKITEALGIDIDGETLDKIMSSGRDLHKFTDAISELVEFGTDKILNKKELESLDKGEYSLSNRSFKDFIRFSPAGSTAKQGVIREKIDKMLSIVTKNREGLRLESRVRHKDKNGNNVTLFSNVIPSYLGDKMDRIASFVSNNDKQGLRRMIENEFLDSSFFMDKDNGTIFNRWLRDLYESGLDEKDFAANFGFKRFLGTSDNNFENFTSKQHAIDMMAEYFSERQKSPNSQYAYYPVFVLGDSGVSKFIKAKRYSTQEILDGLYDVYRQERRRMALTSAANTKLKEGGYSLIENFSSKENEYTALPFLNKDHKSPDGTVGKYAAMIGENPSKQEVVKAIQAYMEEAVNSFKTSLNNLGLLETKKVYNPKTNKKEVQYVYFSQEVNGNKSIDEVIADYYWNTKFATIQQLQLFTIDPAFYNGTKDLQKRYKEIHAPGSVLSLEAKDFDGNLYSEDGIERCVYFDDISLNAEVSNPEFMKAIEAKFGKNSPIYKAYTKNTLTDGQGYRTLESYRKVMGMAGKWTQEMENVYNTIKQLRAEYGKDAQIPSDKLTEIANMSVVFQPIKPYMYTIENLAVNSTDKLKIPVQHKYAEAVLIPELLPAGSKLRDMAYWMESKGVDLVGSTKIVKVGGFGSTDIFKASNAQELSNALDKAYIHQLSYGDYRIQTNIPEHINSSQLFGTQVRKLIMANIKMDDYHYENYVGGKKVNLGGKYGEVRLNGRNLVSFYNSLIVANILESYDLFANEVSDIKKLSDKLLQTTINNSRESMDNMLAYSLTGDDKFLVPLFEGALEHDSSAMLFSIFKKRVNKQSIKGGSAVQVSAMGIKGYEESGDLHYVVDPNNPNNILYAECEIPWDISYTDINGKEVALEFSDYCNEDGTLKTDKDGNTLLEKKFPNALSILAYRIPTERDYSMINLRVKRFSQKTAGGTIKVPAQGTTIAGFDFDIDKLYFMRNEYRQRELSSSEVAEIWKEFYETYPNIKDVLKEAREEDTESINRLYKYWDKAGLPYSYKEAFAQFIADRGYISFESYDFSKSPLDNTRAARNNMLIKLIQERLMDYETFEQRYTPGGFANASKAARTLRELLFGNLEGIVSRGTVDFNAIAERAKDSKSDPEPNYDPSDPMTIITYNQQNQVAGKLIGIFANQNTNHAFSSLMSEFTLKDPIRFAGHSYNDLLHAPKGIDVDLNVAEFLAASVDAVKDPVLNFLNLNTITADAGAVLARIGYTTQEIGLLFNQPIIKEICEYSFNNGVTADMAMREVVKNYMGDDTESPKANPDEDFSINKLALNIVNDRVMREQGKNAMDNQSFKADQLKVAELFSQIQTVAGDISQFVTSSKFTASNAVGSTFGDLYSQQMKVKNYIDKFVVKNGKNALSVNMKVTDIIDSPITNNTNLQGSNQEYLESLIENPLAYEQAMYDMNRRAGMLLNSYYPYNTPSYSGARNRLAELTKSNFLDADTINSIHSDMLVYMLSQQEDSLFNGEMPTKDGIPAREYYTKHFAKEVFNTLESNPDLKSLPLFQYMQFVTNEKTGDISMNVQGIGGLAPYQKDELKGSWAELLKTEPDLARDLFMYNFYKLGFTFSPLAFMNLAPTELKLAIKVGRKWDSSANDGNGAWVERSYVDFLNDVKEGTVTANSEKFAKQYILNHLDNRRLVFTAKGSNLKYLKTLVYKNGEAVSNFTLDVNKLGDDAKNYTIKDSTLPKNCVAFRPCIVVDGITYICDSSNDKFNVSYDGSITYYKVSQLGTTNKSLQYVSDSESRLTDNEQYDNNMEGNSSQEFIPENTPNSFNREEAINQIIDYGIKNGEFMAEQVESIKEYLNSQSDVDLSDTVNAIRNEIQNSGLTDNTGEKVC</sequence>
<dbReference type="GeneID" id="75691726"/>
<feature type="region of interest" description="Disordered" evidence="1">
    <location>
        <begin position="2195"/>
        <end position="2214"/>
    </location>
</feature>
<name>A0AAE7V2U6_9CAUD</name>
<dbReference type="EMBL" id="MZ130483">
    <property type="protein sequence ID" value="QWM89890.1"/>
    <property type="molecule type" value="Genomic_DNA"/>
</dbReference>
<protein>
    <submittedName>
        <fullName evidence="2">Uncharacterized protein</fullName>
    </submittedName>
</protein>
<dbReference type="Proteomes" id="UP000827552">
    <property type="component" value="Segment"/>
</dbReference>
<accession>A0AAE7V2U6</accession>
<evidence type="ECO:0000313" key="3">
    <source>
        <dbReference type="Proteomes" id="UP000827552"/>
    </source>
</evidence>
<evidence type="ECO:0000256" key="1">
    <source>
        <dbReference type="SAM" id="MobiDB-lite"/>
    </source>
</evidence>
<keyword evidence="3" id="KW-1185">Reference proteome</keyword>
<gene>
    <name evidence="2" type="primary">gp_20434</name>
</gene>
<proteinExistence type="predicted"/>
<dbReference type="KEGG" id="vg:75691726"/>
<evidence type="ECO:0000313" key="2">
    <source>
        <dbReference type="EMBL" id="QWM89890.1"/>
    </source>
</evidence>
<organism evidence="2 3">
    <name type="scientific">uncultured phage cr44_1</name>
    <dbReference type="NCBI Taxonomy" id="2986405"/>
    <lineage>
        <taxon>Viruses</taxon>
        <taxon>Duplodnaviria</taxon>
        <taxon>Heunggongvirae</taxon>
        <taxon>Uroviricota</taxon>
        <taxon>Caudoviricetes</taxon>
        <taxon>Crassvirales</taxon>
        <taxon>Steigviridae</taxon>
        <taxon>Asinivirinae</taxon>
        <taxon>Kahnovirus</taxon>
        <taxon>Kahnovirus copri</taxon>
    </lineage>
</organism>